<dbReference type="GO" id="GO:0006397">
    <property type="term" value="P:mRNA processing"/>
    <property type="evidence" value="ECO:0007669"/>
    <property type="project" value="InterPro"/>
</dbReference>
<sequence>MGAAETGARFAADGCCRDSGKALNYEIARIKLRKLLKRLTSTIFSKKAKNSDRGILAEIAALSLTAPLPLAEAAITQGDFFDGNMVCRTRSNAETGARFAADGCCRDRGKVQTLTEATRRVSSVAADVLASRFIQRQLQRRDSGGEADGITVSRKLLNRAAMAGQFFRIHKETDLRPLLLSTVTRMWCELHTKDVQQFRKRRVEELPSDGDAMAVDGEVPEDLVAGGLLVSIAGKNRNYPNELAGYIRDKEYIERLLELVGGCPRLPEAGALTVDQIYAQAGGPLLKAEVMLVGDEDLAVDVRAQRALSDALRDPRLLLPLLLIPAKVRAELLYDAECRTSMQAFAAAVDDLQKYHLQLLEYLSRSFSRETYKTLLPPHEKPPLLASEDASPQVGKGLSAGLTVKPAAAAAGASGVAADDGCSSPSSGSVSTALVVEASFTDQWKSQMVPLLKPSGVDSRHLDGLSLDFLLLFWRLSLEDIIVPNIQYETSLNKLENAIHEVPMVAAGAADFSRKEEDGLRKKRGKLKLQRRALLQEWEEHKARQAADSVTQSLRETSQLVKIPLIGKSDTAAMAGTDGGHEAGVSSCEATTLDGSIPPAAAAAAAAATGDGKFASSKRGPFALRAIIKYMLAPRVVNSEADALFCAHFVWLLVGLRLPLFNFLDFMNIWTRMLVPIIRSSTEREAQMLGLFVAEILSPLRRWLQDEQAFEKETAGNCCFALTYRFSDNKAKHCHLTKGAKKWESRIFDGLVQSLPHASAATSAPDPSSWLAAKAAVVFLSRCHDSFPLTYKRGVELMRRLSDALTAAQGGRGDGWGGKAYALMPSALPDGLCLVGLYCGWHSFEARSGQKAELLLLSVVCVGGCCRPGTGRMSLCQRVAS</sequence>
<dbReference type="InterPro" id="IPR040007">
    <property type="entry name" value="Tho2"/>
</dbReference>
<dbReference type="Proteomes" id="UP000095192">
    <property type="component" value="Unassembled WGS sequence"/>
</dbReference>
<reference evidence="2 3" key="1">
    <citation type="journal article" date="2016" name="BMC Genomics">
        <title>Comparative genomics reveals Cyclospora cayetanensis possesses coccidia-like metabolism and invasion components but unique surface antigens.</title>
        <authorList>
            <person name="Liu S."/>
            <person name="Wang L."/>
            <person name="Zheng H."/>
            <person name="Xu Z."/>
            <person name="Roellig D.M."/>
            <person name="Li N."/>
            <person name="Frace M.A."/>
            <person name="Tang K."/>
            <person name="Arrowood M.J."/>
            <person name="Moss D.M."/>
            <person name="Zhang L."/>
            <person name="Feng Y."/>
            <person name="Xiao L."/>
        </authorList>
    </citation>
    <scope>NUCLEOTIDE SEQUENCE [LARGE SCALE GENOMIC DNA]</scope>
    <source>
        <strain evidence="2 3">CHN_HEN01</strain>
    </source>
</reference>
<dbReference type="PANTHER" id="PTHR21597:SF0">
    <property type="entry name" value="THO COMPLEX SUBUNIT 2"/>
    <property type="match status" value="1"/>
</dbReference>
<feature type="domain" description="THO complex subunitTHOC2 C-terminal" evidence="1">
    <location>
        <begin position="464"/>
        <end position="557"/>
    </location>
</feature>
<dbReference type="GO" id="GO:0006406">
    <property type="term" value="P:mRNA export from nucleus"/>
    <property type="evidence" value="ECO:0007669"/>
    <property type="project" value="InterPro"/>
</dbReference>
<dbReference type="Pfam" id="PF11262">
    <property type="entry name" value="Tho2"/>
    <property type="match status" value="2"/>
</dbReference>
<dbReference type="InParanoid" id="A0A1D3CTH6"/>
<organism evidence="2 3">
    <name type="scientific">Cyclospora cayetanensis</name>
    <dbReference type="NCBI Taxonomy" id="88456"/>
    <lineage>
        <taxon>Eukaryota</taxon>
        <taxon>Sar</taxon>
        <taxon>Alveolata</taxon>
        <taxon>Apicomplexa</taxon>
        <taxon>Conoidasida</taxon>
        <taxon>Coccidia</taxon>
        <taxon>Eucoccidiorida</taxon>
        <taxon>Eimeriorina</taxon>
        <taxon>Eimeriidae</taxon>
        <taxon>Cyclospora</taxon>
    </lineage>
</organism>
<dbReference type="VEuPathDB" id="ToxoDB:LOC34624385"/>
<evidence type="ECO:0000313" key="2">
    <source>
        <dbReference type="EMBL" id="OEH74482.1"/>
    </source>
</evidence>
<accession>A0A1D3CTH6</accession>
<protein>
    <recommendedName>
        <fullName evidence="1">THO complex subunitTHOC2 C-terminal domain-containing protein</fullName>
    </recommendedName>
</protein>
<gene>
    <name evidence="2" type="ORF">cyc_08950</name>
</gene>
<dbReference type="GO" id="GO:0003729">
    <property type="term" value="F:mRNA binding"/>
    <property type="evidence" value="ECO:0007669"/>
    <property type="project" value="TreeGrafter"/>
</dbReference>
<dbReference type="EMBL" id="JROU02002031">
    <property type="protein sequence ID" value="OEH74482.1"/>
    <property type="molecule type" value="Genomic_DNA"/>
</dbReference>
<name>A0A1D3CTH6_9EIME</name>
<evidence type="ECO:0000313" key="3">
    <source>
        <dbReference type="Proteomes" id="UP000095192"/>
    </source>
</evidence>
<dbReference type="InterPro" id="IPR021418">
    <property type="entry name" value="THO_THOC2_C"/>
</dbReference>
<dbReference type="VEuPathDB" id="ToxoDB:cyc_08950"/>
<comment type="caution">
    <text evidence="2">The sequence shown here is derived from an EMBL/GenBank/DDBJ whole genome shotgun (WGS) entry which is preliminary data.</text>
</comment>
<proteinExistence type="predicted"/>
<dbReference type="GO" id="GO:0000445">
    <property type="term" value="C:THO complex part of transcription export complex"/>
    <property type="evidence" value="ECO:0007669"/>
    <property type="project" value="TreeGrafter"/>
</dbReference>
<dbReference type="PANTHER" id="PTHR21597">
    <property type="entry name" value="THO2 PROTEIN"/>
    <property type="match status" value="1"/>
</dbReference>
<evidence type="ECO:0000259" key="1">
    <source>
        <dbReference type="Pfam" id="PF11262"/>
    </source>
</evidence>
<feature type="domain" description="THO complex subunitTHOC2 C-terminal" evidence="1">
    <location>
        <begin position="623"/>
        <end position="803"/>
    </location>
</feature>
<keyword evidence="3" id="KW-1185">Reference proteome</keyword>
<dbReference type="AlphaFoldDB" id="A0A1D3CTH6"/>